<dbReference type="InterPro" id="IPR012489">
    <property type="entry name" value="NucleaseA_inhib-like"/>
</dbReference>
<reference evidence="1 2" key="1">
    <citation type="submission" date="2020-12" db="EMBL/GenBank/DDBJ databases">
        <title>Bacterial novel species Adhaeribacter sp. BT258 isolated from soil.</title>
        <authorList>
            <person name="Jung H.-Y."/>
        </authorList>
    </citation>
    <scope>NUCLEOTIDE SEQUENCE [LARGE SCALE GENOMIC DNA]</scope>
    <source>
        <strain evidence="1 2">BT258</strain>
    </source>
</reference>
<accession>A0ABS1BZ60</accession>
<dbReference type="SUPFAM" id="SSF82602">
    <property type="entry name" value="Nuclease A inhibitor (NuiA)"/>
    <property type="match status" value="1"/>
</dbReference>
<dbReference type="Proteomes" id="UP000644147">
    <property type="component" value="Unassembled WGS sequence"/>
</dbReference>
<dbReference type="Pfam" id="PF07924">
    <property type="entry name" value="NuiA"/>
    <property type="match status" value="1"/>
</dbReference>
<keyword evidence="2" id="KW-1185">Reference proteome</keyword>
<proteinExistence type="predicted"/>
<protein>
    <submittedName>
        <fullName evidence="1">Nuclease A inhibitor family protein</fullName>
    </submittedName>
</protein>
<dbReference type="EMBL" id="JAEHFX010000002">
    <property type="protein sequence ID" value="MBK0402431.1"/>
    <property type="molecule type" value="Genomic_DNA"/>
</dbReference>
<gene>
    <name evidence="1" type="ORF">I5M27_05505</name>
</gene>
<dbReference type="InterPro" id="IPR036587">
    <property type="entry name" value="NucleaseA_inhib-like_sf"/>
</dbReference>
<dbReference type="RefSeq" id="WP_200505176.1">
    <property type="nucleotide sequence ID" value="NZ_JAEHFX010000002.1"/>
</dbReference>
<sequence>MENTLDKLKKASAGLLFMSESDYPFETVSFPAGKLLALDEESVKQALNLPAEAGIEKQELTYFLRNQTRELPEFSEEDKARAQRFRELENVLKQELKDVAVFRTGQTQIDAYVLGKMADGSTGGLKTRLIET</sequence>
<evidence type="ECO:0000313" key="2">
    <source>
        <dbReference type="Proteomes" id="UP000644147"/>
    </source>
</evidence>
<name>A0ABS1BZ60_9BACT</name>
<evidence type="ECO:0000313" key="1">
    <source>
        <dbReference type="EMBL" id="MBK0402431.1"/>
    </source>
</evidence>
<dbReference type="Gene3D" id="3.40.1460.10">
    <property type="entry name" value="Nuclease A inhibitor-like"/>
    <property type="match status" value="1"/>
</dbReference>
<comment type="caution">
    <text evidence="1">The sequence shown here is derived from an EMBL/GenBank/DDBJ whole genome shotgun (WGS) entry which is preliminary data.</text>
</comment>
<organism evidence="1 2">
    <name type="scientific">Adhaeribacter terrigena</name>
    <dbReference type="NCBI Taxonomy" id="2793070"/>
    <lineage>
        <taxon>Bacteria</taxon>
        <taxon>Pseudomonadati</taxon>
        <taxon>Bacteroidota</taxon>
        <taxon>Cytophagia</taxon>
        <taxon>Cytophagales</taxon>
        <taxon>Hymenobacteraceae</taxon>
        <taxon>Adhaeribacter</taxon>
    </lineage>
</organism>